<dbReference type="EMBL" id="CM008053">
    <property type="protein sequence ID" value="PVH33592.1"/>
    <property type="molecule type" value="Genomic_DNA"/>
</dbReference>
<dbReference type="Proteomes" id="UP000243499">
    <property type="component" value="Chromosome 8"/>
</dbReference>
<sequence length="65" mass="7716">MHTKRHHGHLFILHDQLDFPSVQNRSREQDCCRDCCLHICTDLDHRVFEAESLEVSSKKNCCKTY</sequence>
<name>A0A2T8I7F8_9POAL</name>
<accession>A0A2T8I7F8</accession>
<dbReference type="AlphaFoldDB" id="A0A2T8I7F8"/>
<reference evidence="1" key="1">
    <citation type="submission" date="2018-04" db="EMBL/GenBank/DDBJ databases">
        <title>WGS assembly of Panicum hallii.</title>
        <authorList>
            <person name="Lovell J."/>
            <person name="Jenkins J."/>
            <person name="Lowry D."/>
            <person name="Mamidi S."/>
            <person name="Sreedasyam A."/>
            <person name="Weng X."/>
            <person name="Barry K."/>
            <person name="Bonette J."/>
            <person name="Campitelli B."/>
            <person name="Daum C."/>
            <person name="Gordon S."/>
            <person name="Gould B."/>
            <person name="Lipzen A."/>
            <person name="Macqueen A."/>
            <person name="Palacio-Mejia J."/>
            <person name="Plott C."/>
            <person name="Shakirov E."/>
            <person name="Shu S."/>
            <person name="Yoshinaga Y."/>
            <person name="Zane M."/>
            <person name="Rokhsar D."/>
            <person name="Grimwood J."/>
            <person name="Schmutz J."/>
            <person name="Juenger T."/>
        </authorList>
    </citation>
    <scope>NUCLEOTIDE SEQUENCE [LARGE SCALE GENOMIC DNA]</scope>
    <source>
        <strain evidence="1">FIL2</strain>
    </source>
</reference>
<dbReference type="Gramene" id="PVH33592">
    <property type="protein sequence ID" value="PVH33592"/>
    <property type="gene ID" value="PAHAL_8G028600"/>
</dbReference>
<protein>
    <submittedName>
        <fullName evidence="1">Uncharacterized protein</fullName>
    </submittedName>
</protein>
<proteinExistence type="predicted"/>
<organism evidence="1">
    <name type="scientific">Panicum hallii</name>
    <dbReference type="NCBI Taxonomy" id="206008"/>
    <lineage>
        <taxon>Eukaryota</taxon>
        <taxon>Viridiplantae</taxon>
        <taxon>Streptophyta</taxon>
        <taxon>Embryophyta</taxon>
        <taxon>Tracheophyta</taxon>
        <taxon>Spermatophyta</taxon>
        <taxon>Magnoliopsida</taxon>
        <taxon>Liliopsida</taxon>
        <taxon>Poales</taxon>
        <taxon>Poaceae</taxon>
        <taxon>PACMAD clade</taxon>
        <taxon>Panicoideae</taxon>
        <taxon>Panicodae</taxon>
        <taxon>Paniceae</taxon>
        <taxon>Panicinae</taxon>
        <taxon>Panicum</taxon>
        <taxon>Panicum sect. Panicum</taxon>
    </lineage>
</organism>
<gene>
    <name evidence="1" type="ORF">PAHAL_8G028600</name>
</gene>
<evidence type="ECO:0000313" key="1">
    <source>
        <dbReference type="EMBL" id="PVH33592.1"/>
    </source>
</evidence>